<keyword evidence="2" id="KW-1185">Reference proteome</keyword>
<evidence type="ECO:0000313" key="2">
    <source>
        <dbReference type="Proteomes" id="UP001323617"/>
    </source>
</evidence>
<sequence length="207" mass="23676">MRCLEDVCDSLNATLLFGVIERWQHGGCDYDGGGYRRGWSRYESTDEDDDGGDGEGWHELVDIIDARFKIKKLATTDGNTLRENMEIEDGDLDKNLVQDYEDPFENTARAEEDYSRVHRRRGSLRVTLVAVIVPNDEVDQFLITGTSKKKRHRCSNPDERESTMKIVCTLAQLAWAAKPDPYGYILQFDTRDFNEETALKFLAAVLQ</sequence>
<dbReference type="EMBL" id="JAFFHC010000006">
    <property type="protein sequence ID" value="KAK4671571.1"/>
    <property type="molecule type" value="Genomic_DNA"/>
</dbReference>
<dbReference type="Proteomes" id="UP001323617">
    <property type="component" value="Unassembled WGS sequence"/>
</dbReference>
<gene>
    <name evidence="1" type="ORF">QC764_0096610</name>
</gene>
<evidence type="ECO:0000313" key="1">
    <source>
        <dbReference type="EMBL" id="KAK4671571.1"/>
    </source>
</evidence>
<dbReference type="GeneID" id="87961747"/>
<dbReference type="RefSeq" id="XP_062797867.1">
    <property type="nucleotide sequence ID" value="XM_062941000.1"/>
</dbReference>
<accession>A0ABR0HUY1</accession>
<protein>
    <submittedName>
        <fullName evidence="1">Uncharacterized protein</fullName>
    </submittedName>
</protein>
<proteinExistence type="predicted"/>
<reference evidence="1 2" key="1">
    <citation type="journal article" date="2023" name="bioRxiv">
        <title>High-quality genome assemblies of four members of thePodospora anserinaspecies complex.</title>
        <authorList>
            <person name="Ament-Velasquez S.L."/>
            <person name="Vogan A.A."/>
            <person name="Wallerman O."/>
            <person name="Hartmann F."/>
            <person name="Gautier V."/>
            <person name="Silar P."/>
            <person name="Giraud T."/>
            <person name="Johannesson H."/>
        </authorList>
    </citation>
    <scope>NUCLEOTIDE SEQUENCE [LARGE SCALE GENOMIC DNA]</scope>
    <source>
        <strain evidence="1 2">CBS 124.78</strain>
    </source>
</reference>
<comment type="caution">
    <text evidence="1">The sequence shown here is derived from an EMBL/GenBank/DDBJ whole genome shotgun (WGS) entry which is preliminary data.</text>
</comment>
<organism evidence="1 2">
    <name type="scientific">Podospora pseudoanserina</name>
    <dbReference type="NCBI Taxonomy" id="2609844"/>
    <lineage>
        <taxon>Eukaryota</taxon>
        <taxon>Fungi</taxon>
        <taxon>Dikarya</taxon>
        <taxon>Ascomycota</taxon>
        <taxon>Pezizomycotina</taxon>
        <taxon>Sordariomycetes</taxon>
        <taxon>Sordariomycetidae</taxon>
        <taxon>Sordariales</taxon>
        <taxon>Podosporaceae</taxon>
        <taxon>Podospora</taxon>
    </lineage>
</organism>
<name>A0ABR0HUY1_9PEZI</name>